<evidence type="ECO:0000256" key="2">
    <source>
        <dbReference type="ARBA" id="ARBA00022472"/>
    </source>
</evidence>
<dbReference type="ExpressionAtlas" id="R7WGD0">
    <property type="expression patterns" value="baseline"/>
</dbReference>
<evidence type="ECO:0000256" key="4">
    <source>
        <dbReference type="SAM" id="MobiDB-lite"/>
    </source>
</evidence>
<reference evidence="5" key="1">
    <citation type="submission" date="2015-06" db="UniProtKB">
        <authorList>
            <consortium name="EnsemblPlants"/>
        </authorList>
    </citation>
    <scope>IDENTIFICATION</scope>
</reference>
<comment type="similarity">
    <text evidence="1">Belongs to the mTERF family.</text>
</comment>
<evidence type="ECO:0000313" key="5">
    <source>
        <dbReference type="EnsemblPlants" id="EMT20044"/>
    </source>
</evidence>
<keyword evidence="2" id="KW-0806">Transcription termination</keyword>
<name>R7WGD0_AEGTA</name>
<dbReference type="PANTHER" id="PTHR13068">
    <property type="entry name" value="CGI-12 PROTEIN-RELATED"/>
    <property type="match status" value="1"/>
</dbReference>
<feature type="compositionally biased region" description="Low complexity" evidence="4">
    <location>
        <begin position="67"/>
        <end position="77"/>
    </location>
</feature>
<sequence>MPAVSPNPSSFAVEEYLIATCGLTRPQAVKASPKFSHLKLPTNPDVVLAFLAGLGLSTVMSQLLLPRTPSSSTPASREPCNPPSSGSPTSVSHVPTSHASSRSPECGLGACDIAKLCLVVPWLLSSGPKRVHAMVACAKGLGVLRRSGMFRQALQAVAFSDKKKIAAKLEFLKKTFRWSHAEVGIVVSKAPGRRSEFLISKVGLEPAYIVYRPAMLMYSLEGRIRPRYYVVKFLKENGLIDHNRGFFNTVMVREKHGEHPKDGST</sequence>
<accession>R7WGD0</accession>
<proteinExistence type="inferred from homology"/>
<dbReference type="AlphaFoldDB" id="R7WGD0"/>
<evidence type="ECO:0000256" key="1">
    <source>
        <dbReference type="ARBA" id="ARBA00007692"/>
    </source>
</evidence>
<dbReference type="InterPro" id="IPR038538">
    <property type="entry name" value="MTERF_sf"/>
</dbReference>
<feature type="region of interest" description="Disordered" evidence="4">
    <location>
        <begin position="67"/>
        <end position="98"/>
    </location>
</feature>
<dbReference type="GO" id="GO:0006353">
    <property type="term" value="P:DNA-templated transcription termination"/>
    <property type="evidence" value="ECO:0007669"/>
    <property type="project" value="UniProtKB-KW"/>
</dbReference>
<dbReference type="EnsemblPlants" id="EMT20044">
    <property type="protein sequence ID" value="EMT20044"/>
    <property type="gene ID" value="F775_16139"/>
</dbReference>
<dbReference type="SMART" id="SM00733">
    <property type="entry name" value="Mterf"/>
    <property type="match status" value="4"/>
</dbReference>
<evidence type="ECO:0000256" key="3">
    <source>
        <dbReference type="ARBA" id="ARBA00022946"/>
    </source>
</evidence>
<keyword evidence="3" id="KW-0809">Transit peptide</keyword>
<keyword evidence="2" id="KW-0804">Transcription</keyword>
<dbReference type="InterPro" id="IPR003690">
    <property type="entry name" value="MTERF"/>
</dbReference>
<organism evidence="5">
    <name type="scientific">Aegilops tauschii</name>
    <name type="common">Tausch's goatgrass</name>
    <name type="synonym">Aegilops squarrosa</name>
    <dbReference type="NCBI Taxonomy" id="37682"/>
    <lineage>
        <taxon>Eukaryota</taxon>
        <taxon>Viridiplantae</taxon>
        <taxon>Streptophyta</taxon>
        <taxon>Embryophyta</taxon>
        <taxon>Tracheophyta</taxon>
        <taxon>Spermatophyta</taxon>
        <taxon>Magnoliopsida</taxon>
        <taxon>Liliopsida</taxon>
        <taxon>Poales</taxon>
        <taxon>Poaceae</taxon>
        <taxon>BOP clade</taxon>
        <taxon>Pooideae</taxon>
        <taxon>Triticodae</taxon>
        <taxon>Triticeae</taxon>
        <taxon>Triticinae</taxon>
        <taxon>Aegilops</taxon>
    </lineage>
</organism>
<dbReference type="GO" id="GO:0003676">
    <property type="term" value="F:nucleic acid binding"/>
    <property type="evidence" value="ECO:0007669"/>
    <property type="project" value="InterPro"/>
</dbReference>
<keyword evidence="2" id="KW-0805">Transcription regulation</keyword>
<dbReference type="Gene3D" id="1.25.70.10">
    <property type="entry name" value="Transcription termination factor 3, mitochondrial"/>
    <property type="match status" value="1"/>
</dbReference>
<dbReference type="PANTHER" id="PTHR13068:SF111">
    <property type="match status" value="1"/>
</dbReference>
<protein>
    <submittedName>
        <fullName evidence="5">Uncharacterized protein</fullName>
    </submittedName>
</protein>
<feature type="compositionally biased region" description="Polar residues" evidence="4">
    <location>
        <begin position="83"/>
        <end position="98"/>
    </location>
</feature>